<organism evidence="3 4">
    <name type="scientific">Nitzschia inconspicua</name>
    <dbReference type="NCBI Taxonomy" id="303405"/>
    <lineage>
        <taxon>Eukaryota</taxon>
        <taxon>Sar</taxon>
        <taxon>Stramenopiles</taxon>
        <taxon>Ochrophyta</taxon>
        <taxon>Bacillariophyta</taxon>
        <taxon>Bacillariophyceae</taxon>
        <taxon>Bacillariophycidae</taxon>
        <taxon>Bacillariales</taxon>
        <taxon>Bacillariaceae</taxon>
        <taxon>Nitzschia</taxon>
    </lineage>
</organism>
<feature type="region of interest" description="Disordered" evidence="1">
    <location>
        <begin position="219"/>
        <end position="249"/>
    </location>
</feature>
<dbReference type="GO" id="GO:0005524">
    <property type="term" value="F:ATP binding"/>
    <property type="evidence" value="ECO:0007669"/>
    <property type="project" value="InterPro"/>
</dbReference>
<feature type="compositionally biased region" description="Basic and acidic residues" evidence="1">
    <location>
        <begin position="134"/>
        <end position="143"/>
    </location>
</feature>
<feature type="region of interest" description="Disordered" evidence="1">
    <location>
        <begin position="125"/>
        <end position="189"/>
    </location>
</feature>
<keyword evidence="3" id="KW-0418">Kinase</keyword>
<dbReference type="SMART" id="SM00220">
    <property type="entry name" value="S_TKc"/>
    <property type="match status" value="1"/>
</dbReference>
<evidence type="ECO:0000313" key="3">
    <source>
        <dbReference type="EMBL" id="KAG7369978.1"/>
    </source>
</evidence>
<dbReference type="GO" id="GO:0004674">
    <property type="term" value="F:protein serine/threonine kinase activity"/>
    <property type="evidence" value="ECO:0007669"/>
    <property type="project" value="TreeGrafter"/>
</dbReference>
<dbReference type="EMBL" id="JAGRRH010000005">
    <property type="protein sequence ID" value="KAG7369978.1"/>
    <property type="molecule type" value="Genomic_DNA"/>
</dbReference>
<dbReference type="Pfam" id="PF07714">
    <property type="entry name" value="PK_Tyr_Ser-Thr"/>
    <property type="match status" value="1"/>
</dbReference>
<dbReference type="AlphaFoldDB" id="A0A9K3LXT9"/>
<feature type="compositionally biased region" description="Low complexity" evidence="1">
    <location>
        <begin position="144"/>
        <end position="154"/>
    </location>
</feature>
<feature type="compositionally biased region" description="Acidic residues" evidence="1">
    <location>
        <begin position="220"/>
        <end position="234"/>
    </location>
</feature>
<reference evidence="3" key="1">
    <citation type="journal article" date="2021" name="Sci. Rep.">
        <title>Diploid genomic architecture of Nitzschia inconspicua, an elite biomass production diatom.</title>
        <authorList>
            <person name="Oliver A."/>
            <person name="Podell S."/>
            <person name="Pinowska A."/>
            <person name="Traller J.C."/>
            <person name="Smith S.R."/>
            <person name="McClure R."/>
            <person name="Beliaev A."/>
            <person name="Bohutskyi P."/>
            <person name="Hill E.A."/>
            <person name="Rabines A."/>
            <person name="Zheng H."/>
            <person name="Allen L.Z."/>
            <person name="Kuo A."/>
            <person name="Grigoriev I.V."/>
            <person name="Allen A.E."/>
            <person name="Hazlebeck D."/>
            <person name="Allen E.E."/>
        </authorList>
    </citation>
    <scope>NUCLEOTIDE SEQUENCE</scope>
    <source>
        <strain evidence="3">Hildebrandi</strain>
    </source>
</reference>
<dbReference type="PROSITE" id="PS50011">
    <property type="entry name" value="PROTEIN_KINASE_DOM"/>
    <property type="match status" value="1"/>
</dbReference>
<dbReference type="PANTHER" id="PTHR44329">
    <property type="entry name" value="SERINE/THREONINE-PROTEIN KINASE TNNI3K-RELATED"/>
    <property type="match status" value="1"/>
</dbReference>
<dbReference type="Proteomes" id="UP000693970">
    <property type="component" value="Unassembled WGS sequence"/>
</dbReference>
<name>A0A9K3LXT9_9STRA</name>
<sequence>MRSSIYGNRQRLLSATSVGNRSPTLTHLKVRDIGGYQMDLVVREVSKRLYDDSTFFSENRTQELPSFDVDEVHLGPTELGRGEFGVVYQVDALSPTSCECPKCLLKRLYDTPEDRHKLAASELNFLEEHEEEDNGKGLQEKSTESSTIQTSQSTAPHNNANRNKCDNKYVGTTQQPQHESKMNRKETDSDEIVEWTDDVEKSLNKIFSDEFQMEEQRAEMEDDDNVSGLSEEDNSMIRPNGNIGGEPLHTKSLRENFDTYRKCFMQRNCLRQGRPRYAVKRLRSDIEDEETKYNAAIDLAVEAKYLAVLKHPNIVRVRATAGRPGHDNFMIMMDCLNLTLREKIVEWDYDTKILRNATSNVVKRILRIGNQNYSQPDDSSKMNPAMMDLHTEKLMAAYDLVRGMKFLHSNRVLYRDLKPENIAFDVRGRLKIFDLGLAKELKPKDLEEPPDGYKATGLTGSRRYMAPEVVLCKNYGFAADVYSYSIVIWEVFSGKLAYEEMDFNSHFEEVVMKEKRPSTKLYGIPKTLITLMQNAWDPDPLRRVDFKYVRQILKHECKLLNHDHIENGHRHHLSNRTDYLMRQSARSQTKNESA</sequence>
<dbReference type="PANTHER" id="PTHR44329:SF289">
    <property type="entry name" value="SERINE_THREONINE-PROTEIN KINASE VIK"/>
    <property type="match status" value="1"/>
</dbReference>
<evidence type="ECO:0000313" key="4">
    <source>
        <dbReference type="Proteomes" id="UP000693970"/>
    </source>
</evidence>
<keyword evidence="3" id="KW-0808">Transferase</keyword>
<evidence type="ECO:0000259" key="2">
    <source>
        <dbReference type="PROSITE" id="PS50011"/>
    </source>
</evidence>
<proteinExistence type="predicted"/>
<feature type="domain" description="Protein kinase" evidence="2">
    <location>
        <begin position="73"/>
        <end position="565"/>
    </location>
</feature>
<comment type="caution">
    <text evidence="3">The sequence shown here is derived from an EMBL/GenBank/DDBJ whole genome shotgun (WGS) entry which is preliminary data.</text>
</comment>
<reference evidence="3" key="2">
    <citation type="submission" date="2021-04" db="EMBL/GenBank/DDBJ databases">
        <authorList>
            <person name="Podell S."/>
        </authorList>
    </citation>
    <scope>NUCLEOTIDE SEQUENCE</scope>
    <source>
        <strain evidence="3">Hildebrandi</strain>
    </source>
</reference>
<dbReference type="InterPro" id="IPR000719">
    <property type="entry name" value="Prot_kinase_dom"/>
</dbReference>
<accession>A0A9K3LXT9</accession>
<dbReference type="InterPro" id="IPR051681">
    <property type="entry name" value="Ser/Thr_Kinases-Pseudokinases"/>
</dbReference>
<evidence type="ECO:0000256" key="1">
    <source>
        <dbReference type="SAM" id="MobiDB-lite"/>
    </source>
</evidence>
<dbReference type="InterPro" id="IPR001245">
    <property type="entry name" value="Ser-Thr/Tyr_kinase_cat_dom"/>
</dbReference>
<gene>
    <name evidence="3" type="ORF">IV203_027724</name>
</gene>
<feature type="compositionally biased region" description="Basic and acidic residues" evidence="1">
    <location>
        <begin position="178"/>
        <end position="187"/>
    </location>
</feature>
<keyword evidence="4" id="KW-1185">Reference proteome</keyword>
<dbReference type="OrthoDB" id="48388at2759"/>
<protein>
    <submittedName>
        <fullName evidence="3">Sserine/threonine protein kinase with PASTA sensor domain</fullName>
    </submittedName>
</protein>